<evidence type="ECO:0000259" key="1">
    <source>
        <dbReference type="Pfam" id="PF03724"/>
    </source>
</evidence>
<gene>
    <name evidence="2" type="ORF">K3721_00950</name>
</gene>
<dbReference type="Gene3D" id="2.40.128.270">
    <property type="match status" value="1"/>
</dbReference>
<accession>A0A9Q9HFF7</accession>
<dbReference type="KEGG" id="lcae:K3721_00950"/>
<dbReference type="Pfam" id="PF03724">
    <property type="entry name" value="META"/>
    <property type="match status" value="1"/>
</dbReference>
<reference evidence="2" key="1">
    <citation type="submission" date="2021-08" db="EMBL/GenBank/DDBJ databases">
        <authorList>
            <person name="Nwanade C."/>
            <person name="Wang M."/>
            <person name="Masoudi A."/>
            <person name="Yu Z."/>
            <person name="Liu J."/>
        </authorList>
    </citation>
    <scope>NUCLEOTIDE SEQUENCE</scope>
    <source>
        <strain evidence="2">S122</strain>
    </source>
</reference>
<organism evidence="2 3">
    <name type="scientific">Leisingera caerulea</name>
    <name type="common">Phaeobacter caeruleus</name>
    <dbReference type="NCBI Taxonomy" id="506591"/>
    <lineage>
        <taxon>Bacteria</taxon>
        <taxon>Pseudomonadati</taxon>
        <taxon>Pseudomonadota</taxon>
        <taxon>Alphaproteobacteria</taxon>
        <taxon>Rhodobacterales</taxon>
        <taxon>Roseobacteraceae</taxon>
        <taxon>Leisingera</taxon>
    </lineage>
</organism>
<dbReference type="InterPro" id="IPR053147">
    <property type="entry name" value="Hsp_HslJ-like"/>
</dbReference>
<protein>
    <submittedName>
        <fullName evidence="2">META domain-containing protein</fullName>
    </submittedName>
</protein>
<dbReference type="AlphaFoldDB" id="A0A9Q9HFF7"/>
<feature type="domain" description="DUF306" evidence="1">
    <location>
        <begin position="28"/>
        <end position="125"/>
    </location>
</feature>
<evidence type="ECO:0000313" key="2">
    <source>
        <dbReference type="EMBL" id="UWQ54134.1"/>
    </source>
</evidence>
<dbReference type="PROSITE" id="PS51257">
    <property type="entry name" value="PROKAR_LIPOPROTEIN"/>
    <property type="match status" value="1"/>
</dbReference>
<evidence type="ECO:0000313" key="3">
    <source>
        <dbReference type="Proteomes" id="UP001058713"/>
    </source>
</evidence>
<dbReference type="PANTHER" id="PTHR35535:SF2">
    <property type="entry name" value="DUF306 DOMAIN-CONTAINING PROTEIN"/>
    <property type="match status" value="1"/>
</dbReference>
<proteinExistence type="predicted"/>
<name>A0A9Q9HFF7_LEICA</name>
<dbReference type="RefSeq" id="WP_259971541.1">
    <property type="nucleotide sequence ID" value="NZ_CP081070.1"/>
</dbReference>
<dbReference type="InterPro" id="IPR005184">
    <property type="entry name" value="DUF306_Meta_HslJ"/>
</dbReference>
<dbReference type="EMBL" id="CP081070">
    <property type="protein sequence ID" value="UWQ54134.1"/>
    <property type="molecule type" value="Genomic_DNA"/>
</dbReference>
<dbReference type="Proteomes" id="UP001058713">
    <property type="component" value="Chromosome"/>
</dbReference>
<dbReference type="InterPro" id="IPR038670">
    <property type="entry name" value="HslJ-like_sf"/>
</dbReference>
<sequence length="130" mass="13369">MLRSALIGSLLLASACTGDESLSAYGAAGKVWRLQSVDGAAFPASASLRFPEPGKIAGRGPCNSFSGSQIAPYPWFETGPLAVTRMACPGLAAEDAFLQALQEMTLAEVSGDVLILSNEAGREMLFTGGG</sequence>
<dbReference type="PANTHER" id="PTHR35535">
    <property type="entry name" value="HEAT SHOCK PROTEIN HSLJ"/>
    <property type="match status" value="1"/>
</dbReference>